<dbReference type="InterPro" id="IPR012338">
    <property type="entry name" value="Beta-lactam/transpept-like"/>
</dbReference>
<keyword evidence="4 6" id="KW-0378">Hydrolase</keyword>
<dbReference type="GO" id="GO:0030655">
    <property type="term" value="P:beta-lactam antibiotic catabolic process"/>
    <property type="evidence" value="ECO:0007669"/>
    <property type="project" value="InterPro"/>
</dbReference>
<dbReference type="GO" id="GO:0046677">
    <property type="term" value="P:response to antibiotic"/>
    <property type="evidence" value="ECO:0007669"/>
    <property type="project" value="UniProtKB-UniRule"/>
</dbReference>
<dbReference type="eggNOG" id="COG2367">
    <property type="taxonomic scope" value="Bacteria"/>
</dbReference>
<evidence type="ECO:0000256" key="6">
    <source>
        <dbReference type="RuleBase" id="RU361140"/>
    </source>
</evidence>
<organism evidence="8 9">
    <name type="scientific">Bacillus manliponensis</name>
    <dbReference type="NCBI Taxonomy" id="574376"/>
    <lineage>
        <taxon>Bacteria</taxon>
        <taxon>Bacillati</taxon>
        <taxon>Bacillota</taxon>
        <taxon>Bacilli</taxon>
        <taxon>Bacillales</taxon>
        <taxon>Bacillaceae</taxon>
        <taxon>Bacillus</taxon>
        <taxon>Bacillus cereus group</taxon>
    </lineage>
</organism>
<name>A0A073JSD7_9BACI</name>
<feature type="domain" description="Beta-lactamase class A catalytic" evidence="7">
    <location>
        <begin position="70"/>
        <end position="284"/>
    </location>
</feature>
<comment type="caution">
    <text evidence="8">The sequence shown here is derived from an EMBL/GenBank/DDBJ whole genome shotgun (WGS) entry which is preliminary data.</text>
</comment>
<dbReference type="NCBIfam" id="NF033103">
    <property type="entry name" value="bla_class_A"/>
    <property type="match status" value="1"/>
</dbReference>
<sequence length="314" mass="34548">MNKKRVYQILAPISLVLMVVGCSDEKKQVVQHSKTEHTGGANQTSENIMEKETVIEKFEQLEKEYDARLGVYAIDTGTKETIEFRENERFAYTSTFKALAGAVLLKQNPISALEEIRTFTDEDIVTYSPITEDFVNKGMSLGEIAKAAIQYSDNTAGNLLFEELGGPDGFEKALRESGDTITMADRIEPDLNEAIPGDSRDTSTPKALATTLEVFGISEYLPADKQEIFTNWLKGNTTGDSLIQAGVPEGWEVGDKSGAGSYGTRNDIAIVWPPNREPIVIAVMSSRKEENASFNDELIAKATKVITQAFSNNK</sequence>
<dbReference type="SMR" id="A0A073JSD7"/>
<proteinExistence type="inferred from homology"/>
<evidence type="ECO:0000256" key="2">
    <source>
        <dbReference type="ARBA" id="ARBA00012865"/>
    </source>
</evidence>
<dbReference type="OrthoDB" id="9784149at2"/>
<dbReference type="NCBIfam" id="NF012167">
    <property type="entry name" value="classA_firm"/>
    <property type="match status" value="1"/>
</dbReference>
<evidence type="ECO:0000313" key="9">
    <source>
        <dbReference type="Proteomes" id="UP000027822"/>
    </source>
</evidence>
<dbReference type="InterPro" id="IPR058139">
    <property type="entry name" value="BlaC_bacilli"/>
</dbReference>
<dbReference type="STRING" id="574376.BAMA_18520"/>
<evidence type="ECO:0000256" key="3">
    <source>
        <dbReference type="ARBA" id="ARBA00022729"/>
    </source>
</evidence>
<evidence type="ECO:0000313" key="8">
    <source>
        <dbReference type="EMBL" id="KEK17116.1"/>
    </source>
</evidence>
<keyword evidence="3" id="KW-0732">Signal</keyword>
<dbReference type="PROSITE" id="PS51257">
    <property type="entry name" value="PROKAR_LIPOPROTEIN"/>
    <property type="match status" value="1"/>
</dbReference>
<gene>
    <name evidence="8" type="ORF">BAMA_18520</name>
</gene>
<dbReference type="PANTHER" id="PTHR35333">
    <property type="entry name" value="BETA-LACTAMASE"/>
    <property type="match status" value="1"/>
</dbReference>
<dbReference type="GO" id="GO:0008800">
    <property type="term" value="F:beta-lactamase activity"/>
    <property type="evidence" value="ECO:0007669"/>
    <property type="project" value="UniProtKB-UniRule"/>
</dbReference>
<dbReference type="EMBL" id="JOTN01000046">
    <property type="protein sequence ID" value="KEK17116.1"/>
    <property type="molecule type" value="Genomic_DNA"/>
</dbReference>
<dbReference type="Gene3D" id="3.40.710.10">
    <property type="entry name" value="DD-peptidase/beta-lactamase superfamily"/>
    <property type="match status" value="1"/>
</dbReference>
<dbReference type="EC" id="3.5.2.6" evidence="2 6"/>
<dbReference type="SUPFAM" id="SSF56601">
    <property type="entry name" value="beta-lactamase/transpeptidase-like"/>
    <property type="match status" value="1"/>
</dbReference>
<dbReference type="PROSITE" id="PS00146">
    <property type="entry name" value="BETA_LACTAMASE_A"/>
    <property type="match status" value="1"/>
</dbReference>
<evidence type="ECO:0000259" key="7">
    <source>
        <dbReference type="Pfam" id="PF13354"/>
    </source>
</evidence>
<accession>A0A073JSD7</accession>
<dbReference type="PRINTS" id="PR00118">
    <property type="entry name" value="BLACTAMASEA"/>
</dbReference>
<comment type="catalytic activity">
    <reaction evidence="6">
        <text>a beta-lactam + H2O = a substituted beta-amino acid</text>
        <dbReference type="Rhea" id="RHEA:20401"/>
        <dbReference type="ChEBI" id="CHEBI:15377"/>
        <dbReference type="ChEBI" id="CHEBI:35627"/>
        <dbReference type="ChEBI" id="CHEBI:140347"/>
        <dbReference type="EC" id="3.5.2.6"/>
    </reaction>
</comment>
<evidence type="ECO:0000256" key="1">
    <source>
        <dbReference type="ARBA" id="ARBA00009009"/>
    </source>
</evidence>
<dbReference type="InterPro" id="IPR023650">
    <property type="entry name" value="Beta-lactam_class-A_AS"/>
</dbReference>
<dbReference type="Pfam" id="PF13354">
    <property type="entry name" value="Beta-lactamase2"/>
    <property type="match status" value="1"/>
</dbReference>
<dbReference type="InterPro" id="IPR000871">
    <property type="entry name" value="Beta-lactam_class-A"/>
</dbReference>
<dbReference type="Proteomes" id="UP000027822">
    <property type="component" value="Unassembled WGS sequence"/>
</dbReference>
<reference evidence="8 9" key="1">
    <citation type="submission" date="2014-06" db="EMBL/GenBank/DDBJ databases">
        <title>Draft genome sequence of Bacillus manliponensis JCM 15802 (MCCC 1A00708).</title>
        <authorList>
            <person name="Lai Q."/>
            <person name="Liu Y."/>
            <person name="Shao Z."/>
        </authorList>
    </citation>
    <scope>NUCLEOTIDE SEQUENCE [LARGE SCALE GENOMIC DNA]</scope>
    <source>
        <strain evidence="8 9">JCM 15802</strain>
    </source>
</reference>
<dbReference type="PANTHER" id="PTHR35333:SF3">
    <property type="entry name" value="BETA-LACTAMASE-TYPE TRANSPEPTIDASE FOLD CONTAINING PROTEIN"/>
    <property type="match status" value="1"/>
</dbReference>
<evidence type="ECO:0000256" key="4">
    <source>
        <dbReference type="ARBA" id="ARBA00022801"/>
    </source>
</evidence>
<comment type="similarity">
    <text evidence="1 6">Belongs to the class-A beta-lactamase family.</text>
</comment>
<protein>
    <recommendedName>
        <fullName evidence="2 6">Beta-lactamase</fullName>
        <ecNumber evidence="2 6">3.5.2.6</ecNumber>
    </recommendedName>
</protein>
<keyword evidence="9" id="KW-1185">Reference proteome</keyword>
<dbReference type="AlphaFoldDB" id="A0A073JSD7"/>
<dbReference type="InterPro" id="IPR045155">
    <property type="entry name" value="Beta-lactam_cat"/>
</dbReference>
<keyword evidence="5 6" id="KW-0046">Antibiotic resistance</keyword>
<evidence type="ECO:0000256" key="5">
    <source>
        <dbReference type="ARBA" id="ARBA00023251"/>
    </source>
</evidence>